<organism evidence="5">
    <name type="scientific">Pinus mugo</name>
    <name type="common">Dwarf mountain pine</name>
    <dbReference type="NCBI Taxonomy" id="28528"/>
    <lineage>
        <taxon>Eukaryota</taxon>
        <taxon>Viridiplantae</taxon>
        <taxon>Streptophyta</taxon>
        <taxon>Embryophyta</taxon>
        <taxon>Tracheophyta</taxon>
        <taxon>Spermatophyta</taxon>
        <taxon>Pinopsida</taxon>
        <taxon>Pinidae</taxon>
        <taxon>Conifers I</taxon>
        <taxon>Pinales</taxon>
        <taxon>Pinaceae</taxon>
        <taxon>Pinus</taxon>
        <taxon>Pinus subgen. Pinus</taxon>
    </lineage>
</organism>
<gene>
    <name evidence="5" type="ORF">2_6413_01</name>
</gene>
<proteinExistence type="predicted"/>
<feature type="region of interest" description="Disordered" evidence="3">
    <location>
        <begin position="1"/>
        <end position="35"/>
    </location>
</feature>
<dbReference type="AlphaFoldDB" id="K7NXL1"/>
<sequence length="133" mass="14157">NSTGTGNTPAPSLNSAPSTPSTHTPGDVMSIAGSLHHSSSMSKNLMMYGSDGTGLASPSNQLADIEHFGEVGSLDDNVESFLSQDDGDIRDGLFGTIKRSPTEHNMDVSNGNLHLKCDKFCVDVLQDMELWMK</sequence>
<keyword evidence="2" id="KW-0539">Nucleus</keyword>
<evidence type="ECO:0000256" key="1">
    <source>
        <dbReference type="ARBA" id="ARBA00004123"/>
    </source>
</evidence>
<dbReference type="PANTHER" id="PTHR45093:SF2">
    <property type="entry name" value="LISH DOMAIN-CONTAINING PROTEIN"/>
    <property type="match status" value="1"/>
</dbReference>
<evidence type="ECO:0000313" key="5">
    <source>
        <dbReference type="EMBL" id="AFB33460.1"/>
    </source>
</evidence>
<feature type="compositionally biased region" description="Polar residues" evidence="3">
    <location>
        <begin position="1"/>
        <end position="24"/>
    </location>
</feature>
<evidence type="ECO:0000313" key="4">
    <source>
        <dbReference type="EMBL" id="AFB33459.1"/>
    </source>
</evidence>
<name>K7NXL1_PINMU</name>
<evidence type="ECO:0000256" key="3">
    <source>
        <dbReference type="SAM" id="MobiDB-lite"/>
    </source>
</evidence>
<accession>K7NXL1</accession>
<comment type="subcellular location">
    <subcellularLocation>
        <location evidence="1">Nucleus</location>
    </subcellularLocation>
</comment>
<evidence type="ECO:0000256" key="2">
    <source>
        <dbReference type="ARBA" id="ARBA00023242"/>
    </source>
</evidence>
<dbReference type="PANTHER" id="PTHR45093">
    <property type="entry name" value="TRANSCRIPTION ACTIVATOR MSS11"/>
    <property type="match status" value="1"/>
</dbReference>
<reference evidence="5" key="1">
    <citation type="journal article" date="2012" name="Evol. Appl.">
        <title>Contrasting patterns of nucleotide diversity for four conifers of Alpine European forests.</title>
        <authorList>
            <person name="Mosca E."/>
            <person name="Eckert A.J."/>
            <person name="Liechty J.D."/>
            <person name="Wegrzyn J.L."/>
            <person name="La Porta N."/>
            <person name="Vendramin G.G."/>
            <person name="Neale D.B."/>
        </authorList>
    </citation>
    <scope>NUCLEOTIDE SEQUENCE</scope>
    <source>
        <strain evidence="4">AcesapC09</strain>
        <strain evidence="5">AcesapC12</strain>
        <tissue evidence="5">Megagametophyte</tissue>
    </source>
</reference>
<protein>
    <submittedName>
        <fullName evidence="5">Uncharacterized protein</fullName>
    </submittedName>
</protein>
<dbReference type="GO" id="GO:0005634">
    <property type="term" value="C:nucleus"/>
    <property type="evidence" value="ECO:0007669"/>
    <property type="project" value="UniProtKB-SubCell"/>
</dbReference>
<dbReference type="EMBL" id="JQ441947">
    <property type="protein sequence ID" value="AFB33459.1"/>
    <property type="molecule type" value="Genomic_DNA"/>
</dbReference>
<dbReference type="EMBL" id="JQ441948">
    <property type="protein sequence ID" value="AFB33460.1"/>
    <property type="molecule type" value="Genomic_DNA"/>
</dbReference>
<feature type="non-terminal residue" evidence="5">
    <location>
        <position position="1"/>
    </location>
</feature>
<feature type="non-terminal residue" evidence="5">
    <location>
        <position position="133"/>
    </location>
</feature>